<sequence>MSSYDDLGGGRRVPAAYDGCIHRPCTECGAQPDELCTFDVQVPSPSGPKTVRKTRHCPCVSRTRTPEAGQ</sequence>
<dbReference type="AlphaFoldDB" id="A0A1X0A5Q0"/>
<evidence type="ECO:0000313" key="1">
    <source>
        <dbReference type="EMBL" id="ORA25188.1"/>
    </source>
</evidence>
<proteinExistence type="predicted"/>
<protein>
    <submittedName>
        <fullName evidence="1">Uncharacterized protein</fullName>
    </submittedName>
</protein>
<dbReference type="Proteomes" id="UP000192448">
    <property type="component" value="Unassembled WGS sequence"/>
</dbReference>
<keyword evidence="2" id="KW-1185">Reference proteome</keyword>
<dbReference type="STRING" id="1927124.BST13_33240"/>
<dbReference type="RefSeq" id="WP_158087243.1">
    <property type="nucleotide sequence ID" value="NZ_MVHF01000054.1"/>
</dbReference>
<reference evidence="1 2" key="1">
    <citation type="submission" date="2017-02" db="EMBL/GenBank/DDBJ databases">
        <title>The new phylogeny of genus Mycobacterium.</title>
        <authorList>
            <person name="Tortoli E."/>
            <person name="Trovato A."/>
            <person name="Cirillo D.M."/>
        </authorList>
    </citation>
    <scope>NUCLEOTIDE SEQUENCE [LARGE SCALE GENOMIC DNA]</scope>
    <source>
        <strain evidence="1 2">RW6</strain>
    </source>
</reference>
<evidence type="ECO:0000313" key="2">
    <source>
        <dbReference type="Proteomes" id="UP000192448"/>
    </source>
</evidence>
<dbReference type="EMBL" id="MVHF01000054">
    <property type="protein sequence ID" value="ORA25188.1"/>
    <property type="molecule type" value="Genomic_DNA"/>
</dbReference>
<name>A0A1X0A5Q0_9MYCO</name>
<organism evidence="1 2">
    <name type="scientific">Mycobacterium aquaticum</name>
    <dbReference type="NCBI Taxonomy" id="1927124"/>
    <lineage>
        <taxon>Bacteria</taxon>
        <taxon>Bacillati</taxon>
        <taxon>Actinomycetota</taxon>
        <taxon>Actinomycetes</taxon>
        <taxon>Mycobacteriales</taxon>
        <taxon>Mycobacteriaceae</taxon>
        <taxon>Mycobacterium</taxon>
    </lineage>
</organism>
<comment type="caution">
    <text evidence="1">The sequence shown here is derived from an EMBL/GenBank/DDBJ whole genome shotgun (WGS) entry which is preliminary data.</text>
</comment>
<gene>
    <name evidence="1" type="ORF">BST13_33240</name>
</gene>
<accession>A0A1X0A5Q0</accession>